<comment type="caution">
    <text evidence="2">The sequence shown here is derived from an EMBL/GenBank/DDBJ whole genome shotgun (WGS) entry which is preliminary data.</text>
</comment>
<feature type="compositionally biased region" description="Polar residues" evidence="1">
    <location>
        <begin position="26"/>
        <end position="39"/>
    </location>
</feature>
<proteinExistence type="predicted"/>
<accession>A0A820M1Y5</accession>
<name>A0A820M1Y5_9BILA</name>
<reference evidence="2" key="1">
    <citation type="submission" date="2021-02" db="EMBL/GenBank/DDBJ databases">
        <authorList>
            <person name="Nowell W R."/>
        </authorList>
    </citation>
    <scope>NUCLEOTIDE SEQUENCE</scope>
</reference>
<evidence type="ECO:0000256" key="1">
    <source>
        <dbReference type="SAM" id="MobiDB-lite"/>
    </source>
</evidence>
<feature type="region of interest" description="Disordered" evidence="1">
    <location>
        <begin position="14"/>
        <end position="39"/>
    </location>
</feature>
<sequence length="39" mass="4366">SLIGKQCTSISQLLYQKNPPGKQPKTKSSGFEWTLSKQK</sequence>
<organism evidence="2 3">
    <name type="scientific">Adineta steineri</name>
    <dbReference type="NCBI Taxonomy" id="433720"/>
    <lineage>
        <taxon>Eukaryota</taxon>
        <taxon>Metazoa</taxon>
        <taxon>Spiralia</taxon>
        <taxon>Gnathifera</taxon>
        <taxon>Rotifera</taxon>
        <taxon>Eurotatoria</taxon>
        <taxon>Bdelloidea</taxon>
        <taxon>Adinetida</taxon>
        <taxon>Adinetidae</taxon>
        <taxon>Adineta</taxon>
    </lineage>
</organism>
<evidence type="ECO:0000313" key="3">
    <source>
        <dbReference type="Proteomes" id="UP000663881"/>
    </source>
</evidence>
<dbReference type="EMBL" id="CAJOAY010023374">
    <property type="protein sequence ID" value="CAF4365661.1"/>
    <property type="molecule type" value="Genomic_DNA"/>
</dbReference>
<evidence type="ECO:0000313" key="2">
    <source>
        <dbReference type="EMBL" id="CAF4365661.1"/>
    </source>
</evidence>
<protein>
    <submittedName>
        <fullName evidence="2">Uncharacterized protein</fullName>
    </submittedName>
</protein>
<dbReference type="Proteomes" id="UP000663881">
    <property type="component" value="Unassembled WGS sequence"/>
</dbReference>
<dbReference type="AlphaFoldDB" id="A0A820M1Y5"/>
<gene>
    <name evidence="2" type="ORF">OKA104_LOCUS49566</name>
</gene>
<feature type="non-terminal residue" evidence="2">
    <location>
        <position position="1"/>
    </location>
</feature>